<organism evidence="1 2">
    <name type="scientific">Heterorhabditis bacteriophora</name>
    <name type="common">Entomopathogenic nematode worm</name>
    <dbReference type="NCBI Taxonomy" id="37862"/>
    <lineage>
        <taxon>Eukaryota</taxon>
        <taxon>Metazoa</taxon>
        <taxon>Ecdysozoa</taxon>
        <taxon>Nematoda</taxon>
        <taxon>Chromadorea</taxon>
        <taxon>Rhabditida</taxon>
        <taxon>Rhabditina</taxon>
        <taxon>Rhabditomorpha</taxon>
        <taxon>Strongyloidea</taxon>
        <taxon>Heterorhabditidae</taxon>
        <taxon>Heterorhabditis</taxon>
    </lineage>
</organism>
<sequence>MYFVRSILPSSLTTSNDSRAFLTQVWRVRYFPTIFLYDKYSFNYRLHPSTLINYIFSCDGVFRTEDFLEAFEEFSVKHSVFDKNNLPVIVANRKYIQANYNAEKKLEINSDHYPCYLFYMTAEQRELILNEKIPELPQGYTLGKFKIQNLLFLVKKEILNSV</sequence>
<dbReference type="AlphaFoldDB" id="A0A1I7WZL1"/>
<dbReference type="Proteomes" id="UP000095283">
    <property type="component" value="Unplaced"/>
</dbReference>
<name>A0A1I7WZL1_HETBA</name>
<proteinExistence type="predicted"/>
<protein>
    <submittedName>
        <fullName evidence="2">Uncharacterized protein</fullName>
    </submittedName>
</protein>
<keyword evidence="1" id="KW-1185">Reference proteome</keyword>
<reference evidence="2" key="1">
    <citation type="submission" date="2016-11" db="UniProtKB">
        <authorList>
            <consortium name="WormBaseParasite"/>
        </authorList>
    </citation>
    <scope>IDENTIFICATION</scope>
</reference>
<evidence type="ECO:0000313" key="2">
    <source>
        <dbReference type="WBParaSite" id="Hba_10634"/>
    </source>
</evidence>
<evidence type="ECO:0000313" key="1">
    <source>
        <dbReference type="Proteomes" id="UP000095283"/>
    </source>
</evidence>
<accession>A0A1I7WZL1</accession>
<dbReference type="WBParaSite" id="Hba_10634">
    <property type="protein sequence ID" value="Hba_10634"/>
    <property type="gene ID" value="Hba_10634"/>
</dbReference>